<dbReference type="PANTHER" id="PTHR15730">
    <property type="entry name" value="EXPERIMENTAL AUTOIMMUNE PROSTATITIS ANTIGEN 2-RELATED"/>
    <property type="match status" value="1"/>
</dbReference>
<protein>
    <submittedName>
        <fullName evidence="1">TRPM8 channel-associated factor-like</fullName>
    </submittedName>
</protein>
<dbReference type="SUPFAM" id="SSF52317">
    <property type="entry name" value="Class I glutamine amidotransferase-like"/>
    <property type="match status" value="2"/>
</dbReference>
<organism evidence="1 2">
    <name type="scientific">Acipenser ruthenus</name>
    <name type="common">Sterlet sturgeon</name>
    <dbReference type="NCBI Taxonomy" id="7906"/>
    <lineage>
        <taxon>Eukaryota</taxon>
        <taxon>Metazoa</taxon>
        <taxon>Chordata</taxon>
        <taxon>Craniata</taxon>
        <taxon>Vertebrata</taxon>
        <taxon>Euteleostomi</taxon>
        <taxon>Actinopterygii</taxon>
        <taxon>Chondrostei</taxon>
        <taxon>Acipenseriformes</taxon>
        <taxon>Acipenseridae</taxon>
        <taxon>Acipenser</taxon>
    </lineage>
</organism>
<dbReference type="AlphaFoldDB" id="A0A444US39"/>
<dbReference type="GO" id="GO:0044325">
    <property type="term" value="F:transmembrane transporter binding"/>
    <property type="evidence" value="ECO:0007669"/>
    <property type="project" value="TreeGrafter"/>
</dbReference>
<accession>A0A444US39</accession>
<dbReference type="Proteomes" id="UP000289886">
    <property type="component" value="Unassembled WGS sequence"/>
</dbReference>
<dbReference type="EMBL" id="SCEB01011230">
    <property type="protein sequence ID" value="RXM90980.1"/>
    <property type="molecule type" value="Genomic_DNA"/>
</dbReference>
<comment type="caution">
    <text evidence="1">The sequence shown here is derived from an EMBL/GenBank/DDBJ whole genome shotgun (WGS) entry which is preliminary data.</text>
</comment>
<evidence type="ECO:0000313" key="1">
    <source>
        <dbReference type="EMBL" id="RXM90980.1"/>
    </source>
</evidence>
<dbReference type="GO" id="GO:0005886">
    <property type="term" value="C:plasma membrane"/>
    <property type="evidence" value="ECO:0007669"/>
    <property type="project" value="TreeGrafter"/>
</dbReference>
<dbReference type="GO" id="GO:0090314">
    <property type="term" value="P:positive regulation of protein targeting to membrane"/>
    <property type="evidence" value="ECO:0007669"/>
    <property type="project" value="TreeGrafter"/>
</dbReference>
<evidence type="ECO:0000313" key="2">
    <source>
        <dbReference type="Proteomes" id="UP000289886"/>
    </source>
</evidence>
<reference evidence="1 2" key="1">
    <citation type="submission" date="2019-01" db="EMBL/GenBank/DDBJ databases">
        <title>Draft Genome and Complete Hox-Cluster Characterization of the Sterlet Sturgeon (Acipenser ruthenus).</title>
        <authorList>
            <person name="Wei Q."/>
        </authorList>
    </citation>
    <scope>NUCLEOTIDE SEQUENCE [LARGE SCALE GENOMIC DNA]</scope>
    <source>
        <strain evidence="1">WHYD16114868_AA</strain>
        <tissue evidence="1">Blood</tissue>
    </source>
</reference>
<dbReference type="InterPro" id="IPR051244">
    <property type="entry name" value="TCAF"/>
</dbReference>
<dbReference type="PANTHER" id="PTHR15730:SF5">
    <property type="entry name" value="SI:CH211-210B2.2-RELATED"/>
    <property type="match status" value="1"/>
</dbReference>
<sequence length="206" mass="22396">MDHKAAYASLVEGVQHFDFTGESIPCNLIATGDDAFPVAVTPSGDVMIAASRYGKGRMVVLPHEVYMMIPRFTRFIQNAVNWLKPSPDALVGLHSSLGYSATELSSTGTKVKINDTYIEGMGVYCMSAYDDTQAAELLSFVKEGGGLLIAGQAWHWSYSHTTENVFFSFNGNKITSAAGIYFTTEYGQRIVCPVQSEIPTSSLAVR</sequence>
<keyword evidence="2" id="KW-1185">Reference proteome</keyword>
<dbReference type="InterPro" id="IPR029062">
    <property type="entry name" value="Class_I_gatase-like"/>
</dbReference>
<name>A0A444US39_ACIRT</name>
<proteinExistence type="predicted"/>
<gene>
    <name evidence="1" type="ORF">EOD39_21654</name>
</gene>